<gene>
    <name evidence="3" type="ordered locus">Oweho_1092</name>
</gene>
<protein>
    <recommendedName>
        <fullName evidence="2">GWxTD domain-containing protein</fullName>
    </recommendedName>
</protein>
<evidence type="ECO:0000313" key="3">
    <source>
        <dbReference type="EMBL" id="AEV32098.1"/>
    </source>
</evidence>
<name>G8R4K9_OWEHD</name>
<feature type="signal peptide" evidence="1">
    <location>
        <begin position="1"/>
        <end position="21"/>
    </location>
</feature>
<feature type="domain" description="GWxTD" evidence="2">
    <location>
        <begin position="320"/>
        <end position="453"/>
    </location>
</feature>
<keyword evidence="4" id="KW-1185">Reference proteome</keyword>
<keyword evidence="1" id="KW-0732">Signal</keyword>
<dbReference type="STRING" id="926562.Oweho_1092"/>
<dbReference type="KEGG" id="oho:Oweho_1092"/>
<evidence type="ECO:0000256" key="1">
    <source>
        <dbReference type="SAM" id="SignalP"/>
    </source>
</evidence>
<dbReference type="eggNOG" id="ENOG5033GAE">
    <property type="taxonomic scope" value="Bacteria"/>
</dbReference>
<dbReference type="NCBIfam" id="TIGR04514">
    <property type="entry name" value="GWxTD_dom"/>
    <property type="match status" value="1"/>
</dbReference>
<dbReference type="EMBL" id="CP003156">
    <property type="protein sequence ID" value="AEV32098.1"/>
    <property type="molecule type" value="Genomic_DNA"/>
</dbReference>
<feature type="chain" id="PRO_5003515499" description="GWxTD domain-containing protein" evidence="1">
    <location>
        <begin position="22"/>
        <end position="462"/>
    </location>
</feature>
<reference evidence="3 4" key="1">
    <citation type="journal article" date="2012" name="Stand. Genomic Sci.">
        <title>Genome sequence of the orange-pigmented seawater bacterium Owenweeksia hongkongensis type strain (UST20020801(T)).</title>
        <authorList>
            <person name="Riedel T."/>
            <person name="Held B."/>
            <person name="Nolan M."/>
            <person name="Lucas S."/>
            <person name="Lapidus A."/>
            <person name="Tice H."/>
            <person name="Del Rio T.G."/>
            <person name="Cheng J.F."/>
            <person name="Han C."/>
            <person name="Tapia R."/>
            <person name="Goodwin L.A."/>
            <person name="Pitluck S."/>
            <person name="Liolios K."/>
            <person name="Mavromatis K."/>
            <person name="Pagani I."/>
            <person name="Ivanova N."/>
            <person name="Mikhailova N."/>
            <person name="Pati A."/>
            <person name="Chen A."/>
            <person name="Palaniappan K."/>
            <person name="Rohde M."/>
            <person name="Tindall B.J."/>
            <person name="Detter J.C."/>
            <person name="Goker M."/>
            <person name="Woyke T."/>
            <person name="Bristow J."/>
            <person name="Eisen J.A."/>
            <person name="Markowitz V."/>
            <person name="Hugenholtz P."/>
            <person name="Klenk H.P."/>
            <person name="Kyrpides N.C."/>
        </authorList>
    </citation>
    <scope>NUCLEOTIDE SEQUENCE</scope>
    <source>
        <strain evidence="4">DSM 17368 / JCM 12287 / NRRL B-23963</strain>
    </source>
</reference>
<dbReference type="OrthoDB" id="1522692at2"/>
<dbReference type="Pfam" id="PF20094">
    <property type="entry name" value="GWxTD_dom"/>
    <property type="match status" value="1"/>
</dbReference>
<proteinExistence type="predicted"/>
<sequence>MNRFKLPVFLTLLFCTIQLSAKNIGIDISYAQFMNEKDEGYLEIYFALAGNSIDFVKNKGDKYQGGVEITAAIKQDSAFITADKFLLQSPELNDTINFAEAYINQVRFPLEKGKYILVLDIKDINDPEETYHFEQEFTLELGDAEPTTSDLLFLDTYTPAKEGSVFAKSGYDLVPMVSSGSYYFNEAVSTLSFYVELYNTKDALGENEPYILKYYLKNASTNKVLNKYASFAKKTSSTVEPVLASFNIEKLKTGNYNLVVEALNRDGETIINKTAFFYRKNSAPSVDFEDLANTDVTGTFADLLGGIDSLYLFTRYLFPISTDAERNYQNSLREERDLKKMKQYFYVFWSQRNDYDPQTEWENYRKRVREVNSLYDSGLRPGFMTDRGRVSLVYGKPILVEQRKFEPGLPPYEIWKYDQLTSRYVDIVNQSNKIFVFAEFNISSNEYELIHSNAIGELNDRR</sequence>
<organism evidence="3 4">
    <name type="scientific">Owenweeksia hongkongensis (strain DSM 17368 / CIP 108786 / JCM 12287 / NRRL B-23963 / UST20020801)</name>
    <dbReference type="NCBI Taxonomy" id="926562"/>
    <lineage>
        <taxon>Bacteria</taxon>
        <taxon>Pseudomonadati</taxon>
        <taxon>Bacteroidota</taxon>
        <taxon>Flavobacteriia</taxon>
        <taxon>Flavobacteriales</taxon>
        <taxon>Owenweeksiaceae</taxon>
        <taxon>Owenweeksia</taxon>
    </lineage>
</organism>
<dbReference type="InterPro" id="IPR030959">
    <property type="entry name" value="GWxTD_dom"/>
</dbReference>
<dbReference type="AlphaFoldDB" id="G8R4K9"/>
<dbReference type="HOGENOM" id="CLU_605218_0_0_10"/>
<evidence type="ECO:0000313" key="4">
    <source>
        <dbReference type="Proteomes" id="UP000005631"/>
    </source>
</evidence>
<evidence type="ECO:0000259" key="2">
    <source>
        <dbReference type="Pfam" id="PF20094"/>
    </source>
</evidence>
<accession>G8R4K9</accession>
<dbReference type="Proteomes" id="UP000005631">
    <property type="component" value="Chromosome"/>
</dbReference>
<dbReference type="RefSeq" id="WP_014201458.1">
    <property type="nucleotide sequence ID" value="NC_016599.1"/>
</dbReference>